<feature type="signal peptide" evidence="1">
    <location>
        <begin position="1"/>
        <end position="26"/>
    </location>
</feature>
<dbReference type="EMBL" id="JACRWC010000030">
    <property type="protein sequence ID" value="MBC5998718.1"/>
    <property type="molecule type" value="Genomic_DNA"/>
</dbReference>
<organism evidence="2 3">
    <name type="scientific">Lentihominibacter faecis</name>
    <dbReference type="NCBI Taxonomy" id="2764712"/>
    <lineage>
        <taxon>Bacteria</taxon>
        <taxon>Bacillati</taxon>
        <taxon>Bacillota</taxon>
        <taxon>Clostridia</taxon>
        <taxon>Peptostreptococcales</taxon>
        <taxon>Anaerovoracaceae</taxon>
        <taxon>Lentihominibacter</taxon>
    </lineage>
</organism>
<sequence>MGKGMRWLRVLCVCAMLCIFATLLTAAAESPETRTVESLLKTRVAILNNMLTGNITCSEGQEQLKKVETDALYTKDVENIRAYDASDYDAMEKMEILSLQRQGKVCDILHYEAKIRWNCVGYDGAYVDTATYQIGVSCKDDTYRLISIEIL</sequence>
<dbReference type="RefSeq" id="WP_249286268.1">
    <property type="nucleotide sequence ID" value="NZ_JACRWC010000030.1"/>
</dbReference>
<evidence type="ECO:0000313" key="3">
    <source>
        <dbReference type="Proteomes" id="UP000644115"/>
    </source>
</evidence>
<protein>
    <recommendedName>
        <fullName evidence="4">DUF4440 domain-containing protein</fullName>
    </recommendedName>
</protein>
<keyword evidence="1" id="KW-0732">Signal</keyword>
<dbReference type="Proteomes" id="UP000644115">
    <property type="component" value="Unassembled WGS sequence"/>
</dbReference>
<gene>
    <name evidence="2" type="ORF">H8876_01680</name>
</gene>
<evidence type="ECO:0000256" key="1">
    <source>
        <dbReference type="SAM" id="SignalP"/>
    </source>
</evidence>
<dbReference type="AlphaFoldDB" id="A0A923SL05"/>
<evidence type="ECO:0000313" key="2">
    <source>
        <dbReference type="EMBL" id="MBC5998718.1"/>
    </source>
</evidence>
<feature type="chain" id="PRO_5039237011" description="DUF4440 domain-containing protein" evidence="1">
    <location>
        <begin position="27"/>
        <end position="151"/>
    </location>
</feature>
<comment type="caution">
    <text evidence="2">The sequence shown here is derived from an EMBL/GenBank/DDBJ whole genome shotgun (WGS) entry which is preliminary data.</text>
</comment>
<accession>A0A923SL05</accession>
<proteinExistence type="predicted"/>
<evidence type="ECO:0008006" key="4">
    <source>
        <dbReference type="Google" id="ProtNLM"/>
    </source>
</evidence>
<reference evidence="2" key="1">
    <citation type="submission" date="2020-08" db="EMBL/GenBank/DDBJ databases">
        <authorList>
            <person name="Liu C."/>
            <person name="Sun Q."/>
        </authorList>
    </citation>
    <scope>NUCLEOTIDE SEQUENCE</scope>
    <source>
        <strain evidence="2">BX16</strain>
    </source>
</reference>
<name>A0A923SL05_9FIRM</name>
<keyword evidence="3" id="KW-1185">Reference proteome</keyword>